<dbReference type="Gene3D" id="3.90.930.1">
    <property type="match status" value="1"/>
</dbReference>
<sequence>MRSGVVVLVALMPACKVQHGPIGFWSRNRLDAQEERHGPWRFYFDSNETQLVSRGHYYHGRPRGHWRYYTFEGKLDHDDRYRHGGLMLVRHFHANGQIARRGQARLSSDTVQVQYYWFGIWQLYDDKGRATGWELYDKGYRTAHGLGVSKPDRAAKSNQAPKE</sequence>
<dbReference type="Proteomes" id="UP000054223">
    <property type="component" value="Unassembled WGS sequence"/>
</dbReference>
<name>A0A9X0HHL1_SOLP1</name>
<keyword evidence="2" id="KW-1185">Reference proteome</keyword>
<comment type="caution">
    <text evidence="1">The sequence shown here is derived from an EMBL/GenBank/DDBJ whole genome shotgun (WGS) entry which is preliminary data.</text>
</comment>
<evidence type="ECO:0000313" key="2">
    <source>
        <dbReference type="Proteomes" id="UP000054223"/>
    </source>
</evidence>
<dbReference type="EMBL" id="LNAL01000008">
    <property type="protein sequence ID" value="KUG05998.1"/>
    <property type="molecule type" value="Genomic_DNA"/>
</dbReference>
<reference evidence="1 2" key="1">
    <citation type="submission" date="2015-11" db="EMBL/GenBank/DDBJ databases">
        <title>Solirubrum puertoriconensis gen. nov. an environmental bacteria isolated in Puerto Rico.</title>
        <authorList>
            <person name="Cuebas-Irizarry M.F."/>
            <person name="Montalvo-Rodriguez R."/>
        </authorList>
    </citation>
    <scope>NUCLEOTIDE SEQUENCE [LARGE SCALE GENOMIC DNA]</scope>
    <source>
        <strain evidence="1 2">MC1A</strain>
    </source>
</reference>
<proteinExistence type="predicted"/>
<accession>A0A9X0HHL1</accession>
<evidence type="ECO:0000313" key="1">
    <source>
        <dbReference type="EMBL" id="KUG05998.1"/>
    </source>
</evidence>
<protein>
    <submittedName>
        <fullName evidence="1">Uncharacterized protein</fullName>
    </submittedName>
</protein>
<organism evidence="1 2">
    <name type="scientific">Solirubrum puertoriconensis</name>
    <dbReference type="NCBI Taxonomy" id="1751427"/>
    <lineage>
        <taxon>Bacteria</taxon>
        <taxon>Pseudomonadati</taxon>
        <taxon>Bacteroidota</taxon>
        <taxon>Cytophagia</taxon>
        <taxon>Cytophagales</taxon>
    </lineage>
</organism>
<dbReference type="AlphaFoldDB" id="A0A9X0HHL1"/>
<gene>
    <name evidence="1" type="ORF">ASU33_01080</name>
</gene>